<accession>A0AAP0I045</accession>
<comment type="caution">
    <text evidence="3">The sequence shown here is derived from an EMBL/GenBank/DDBJ whole genome shotgun (WGS) entry which is preliminary data.</text>
</comment>
<reference evidence="3 4" key="1">
    <citation type="submission" date="2024-01" db="EMBL/GenBank/DDBJ databases">
        <title>Genome assemblies of Stephania.</title>
        <authorList>
            <person name="Yang L."/>
        </authorList>
    </citation>
    <scope>NUCLEOTIDE SEQUENCE [LARGE SCALE GENOMIC DNA]</scope>
    <source>
        <strain evidence="3">QJT</strain>
        <tissue evidence="3">Leaf</tissue>
    </source>
</reference>
<evidence type="ECO:0000256" key="1">
    <source>
        <dbReference type="SAM" id="MobiDB-lite"/>
    </source>
</evidence>
<keyword evidence="2" id="KW-0472">Membrane</keyword>
<keyword evidence="2" id="KW-1133">Transmembrane helix</keyword>
<evidence type="ECO:0000313" key="3">
    <source>
        <dbReference type="EMBL" id="KAK9103006.1"/>
    </source>
</evidence>
<dbReference type="Proteomes" id="UP001417504">
    <property type="component" value="Unassembled WGS sequence"/>
</dbReference>
<protein>
    <submittedName>
        <fullName evidence="3">Uncharacterized protein</fullName>
    </submittedName>
</protein>
<feature type="transmembrane region" description="Helical" evidence="2">
    <location>
        <begin position="47"/>
        <end position="70"/>
    </location>
</feature>
<dbReference type="AlphaFoldDB" id="A0AAP0I045"/>
<sequence length="71" mass="7880">MTKRASLLTGKTDGRERTAGSREDKRAGSILALEFTSFSRGKLTRRFNACTVVINLIVGFSVQRCFVLLID</sequence>
<dbReference type="EMBL" id="JBBNAE010000008">
    <property type="protein sequence ID" value="KAK9103006.1"/>
    <property type="molecule type" value="Genomic_DNA"/>
</dbReference>
<proteinExistence type="predicted"/>
<feature type="compositionally biased region" description="Basic and acidic residues" evidence="1">
    <location>
        <begin position="12"/>
        <end position="25"/>
    </location>
</feature>
<organism evidence="3 4">
    <name type="scientific">Stephania japonica</name>
    <dbReference type="NCBI Taxonomy" id="461633"/>
    <lineage>
        <taxon>Eukaryota</taxon>
        <taxon>Viridiplantae</taxon>
        <taxon>Streptophyta</taxon>
        <taxon>Embryophyta</taxon>
        <taxon>Tracheophyta</taxon>
        <taxon>Spermatophyta</taxon>
        <taxon>Magnoliopsida</taxon>
        <taxon>Ranunculales</taxon>
        <taxon>Menispermaceae</taxon>
        <taxon>Menispermoideae</taxon>
        <taxon>Cissampelideae</taxon>
        <taxon>Stephania</taxon>
    </lineage>
</organism>
<evidence type="ECO:0000313" key="4">
    <source>
        <dbReference type="Proteomes" id="UP001417504"/>
    </source>
</evidence>
<keyword evidence="2" id="KW-0812">Transmembrane</keyword>
<name>A0AAP0I045_9MAGN</name>
<evidence type="ECO:0000256" key="2">
    <source>
        <dbReference type="SAM" id="Phobius"/>
    </source>
</evidence>
<feature type="region of interest" description="Disordered" evidence="1">
    <location>
        <begin position="1"/>
        <end position="25"/>
    </location>
</feature>
<keyword evidence="4" id="KW-1185">Reference proteome</keyword>
<gene>
    <name evidence="3" type="ORF">Sjap_020260</name>
</gene>